<evidence type="ECO:0000313" key="2">
    <source>
        <dbReference type="EMBL" id="OGD90756.1"/>
    </source>
</evidence>
<organism evidence="2 3">
    <name type="scientific">Candidatus Curtissbacteria bacterium RIFCSPHIGHO2_02_FULL_42_15</name>
    <dbReference type="NCBI Taxonomy" id="1797716"/>
    <lineage>
        <taxon>Bacteria</taxon>
        <taxon>Candidatus Curtissiibacteriota</taxon>
    </lineage>
</organism>
<gene>
    <name evidence="2" type="ORF">A3D07_02415</name>
</gene>
<accession>A0A1F5GFZ8</accession>
<dbReference type="Proteomes" id="UP000177124">
    <property type="component" value="Unassembled WGS sequence"/>
</dbReference>
<feature type="region of interest" description="Disordered" evidence="1">
    <location>
        <begin position="1"/>
        <end position="37"/>
    </location>
</feature>
<dbReference type="EMBL" id="MFBF01000034">
    <property type="protein sequence ID" value="OGD90756.1"/>
    <property type="molecule type" value="Genomic_DNA"/>
</dbReference>
<comment type="caution">
    <text evidence="2">The sequence shown here is derived from an EMBL/GenBank/DDBJ whole genome shotgun (WGS) entry which is preliminary data.</text>
</comment>
<reference evidence="2 3" key="1">
    <citation type="journal article" date="2016" name="Nat. Commun.">
        <title>Thousands of microbial genomes shed light on interconnected biogeochemical processes in an aquifer system.</title>
        <authorList>
            <person name="Anantharaman K."/>
            <person name="Brown C.T."/>
            <person name="Hug L.A."/>
            <person name="Sharon I."/>
            <person name="Castelle C.J."/>
            <person name="Probst A.J."/>
            <person name="Thomas B.C."/>
            <person name="Singh A."/>
            <person name="Wilkins M.J."/>
            <person name="Karaoz U."/>
            <person name="Brodie E.L."/>
            <person name="Williams K.H."/>
            <person name="Hubbard S.S."/>
            <person name="Banfield J.F."/>
        </authorList>
    </citation>
    <scope>NUCLEOTIDE SEQUENCE [LARGE SCALE GENOMIC DNA]</scope>
</reference>
<sequence length="343" mass="38694">MSDLSPENLEPRPVAQKSPEKANPPFVPEKPKEIGRAERQIVDRIKQDGDEDQVLEDIATKGVDAVATKPEESLEARKARIDDVWSAWEEVQKVPELVTLFDRKAEATSDTDPRALLQEHGYPSRTRIPDLQFDTWTVSLNPKFVRDGYVYLLRGDYPSLEHKGFYTRPYGYGKKTTEQLTHDLQSSDEVGYALYGKDAYLKTSKPSTENIAQELAYRQSQIGGSSFVSTTTNLEPAIAGTGNQPDPEEKSKYEVYVVRIPVDSVINSNTNNYFGMNEDEYLVPDYITPDEIVEKFSRDQGEAIYQYMHEQLGVSREDLGMRIEVAESEPSNALGKPEKSPNS</sequence>
<dbReference type="AlphaFoldDB" id="A0A1F5GFZ8"/>
<name>A0A1F5GFZ8_9BACT</name>
<evidence type="ECO:0000313" key="3">
    <source>
        <dbReference type="Proteomes" id="UP000177124"/>
    </source>
</evidence>
<dbReference type="STRING" id="1797716.A3D07_02415"/>
<proteinExistence type="predicted"/>
<protein>
    <submittedName>
        <fullName evidence="2">Uncharacterized protein</fullName>
    </submittedName>
</protein>
<evidence type="ECO:0000256" key="1">
    <source>
        <dbReference type="SAM" id="MobiDB-lite"/>
    </source>
</evidence>